<dbReference type="SUPFAM" id="SSF56801">
    <property type="entry name" value="Acetyl-CoA synthetase-like"/>
    <property type="match status" value="1"/>
</dbReference>
<dbReference type="PANTHER" id="PTHR43201:SF5">
    <property type="entry name" value="MEDIUM-CHAIN ACYL-COA LIGASE ACSF2, MITOCHONDRIAL"/>
    <property type="match status" value="1"/>
</dbReference>
<evidence type="ECO:0000313" key="6">
    <source>
        <dbReference type="Proteomes" id="UP000730482"/>
    </source>
</evidence>
<feature type="compositionally biased region" description="Low complexity" evidence="3">
    <location>
        <begin position="546"/>
        <end position="561"/>
    </location>
</feature>
<evidence type="ECO:0000256" key="1">
    <source>
        <dbReference type="ARBA" id="ARBA00006432"/>
    </source>
</evidence>
<feature type="compositionally biased region" description="Polar residues" evidence="3">
    <location>
        <begin position="562"/>
        <end position="571"/>
    </location>
</feature>
<organism evidence="5 6">
    <name type="scientific">Catenulispora pinistramenti</name>
    <dbReference type="NCBI Taxonomy" id="2705254"/>
    <lineage>
        <taxon>Bacteria</taxon>
        <taxon>Bacillati</taxon>
        <taxon>Actinomycetota</taxon>
        <taxon>Actinomycetes</taxon>
        <taxon>Catenulisporales</taxon>
        <taxon>Catenulisporaceae</taxon>
        <taxon>Catenulispora</taxon>
    </lineage>
</organism>
<dbReference type="InterPro" id="IPR000873">
    <property type="entry name" value="AMP-dep_synth/lig_dom"/>
</dbReference>
<keyword evidence="6" id="KW-1185">Reference proteome</keyword>
<evidence type="ECO:0000259" key="4">
    <source>
        <dbReference type="Pfam" id="PF00501"/>
    </source>
</evidence>
<dbReference type="EMBL" id="JAAFYZ010000186">
    <property type="protein sequence ID" value="MBS2552388.1"/>
    <property type="molecule type" value="Genomic_DNA"/>
</dbReference>
<comment type="similarity">
    <text evidence="1">Belongs to the ATP-dependent AMP-binding enzyme family.</text>
</comment>
<dbReference type="Pfam" id="PF00501">
    <property type="entry name" value="AMP-binding"/>
    <property type="match status" value="1"/>
</dbReference>
<accession>A0ABS5L240</accession>
<evidence type="ECO:0000313" key="5">
    <source>
        <dbReference type="EMBL" id="MBS2552388.1"/>
    </source>
</evidence>
<dbReference type="InterPro" id="IPR042099">
    <property type="entry name" value="ANL_N_sf"/>
</dbReference>
<dbReference type="Proteomes" id="UP000730482">
    <property type="component" value="Unassembled WGS sequence"/>
</dbReference>
<protein>
    <submittedName>
        <fullName evidence="5">Acyl--CoA ligase</fullName>
    </submittedName>
</protein>
<reference evidence="5 6" key="1">
    <citation type="submission" date="2020-02" db="EMBL/GenBank/DDBJ databases">
        <title>Acidophilic actinobacteria isolated from forest soil.</title>
        <authorList>
            <person name="Golinska P."/>
        </authorList>
    </citation>
    <scope>NUCLEOTIDE SEQUENCE [LARGE SCALE GENOMIC DNA]</scope>
    <source>
        <strain evidence="5 6">NL8</strain>
    </source>
</reference>
<comment type="caution">
    <text evidence="5">The sequence shown here is derived from an EMBL/GenBank/DDBJ whole genome shotgun (WGS) entry which is preliminary data.</text>
</comment>
<feature type="region of interest" description="Disordered" evidence="3">
    <location>
        <begin position="546"/>
        <end position="577"/>
    </location>
</feature>
<dbReference type="PANTHER" id="PTHR43201">
    <property type="entry name" value="ACYL-COA SYNTHETASE"/>
    <property type="match status" value="1"/>
</dbReference>
<feature type="domain" description="AMP-dependent synthetase/ligase" evidence="4">
    <location>
        <begin position="47"/>
        <end position="402"/>
    </location>
</feature>
<gene>
    <name evidence="5" type="ORF">KGQ19_36590</name>
</gene>
<dbReference type="CDD" id="cd04433">
    <property type="entry name" value="AFD_class_I"/>
    <property type="match status" value="1"/>
</dbReference>
<evidence type="ECO:0000256" key="3">
    <source>
        <dbReference type="SAM" id="MobiDB-lite"/>
    </source>
</evidence>
<name>A0ABS5L240_9ACTN</name>
<evidence type="ECO:0000256" key="2">
    <source>
        <dbReference type="ARBA" id="ARBA00022598"/>
    </source>
</evidence>
<dbReference type="GO" id="GO:0016874">
    <property type="term" value="F:ligase activity"/>
    <property type="evidence" value="ECO:0007669"/>
    <property type="project" value="UniProtKB-KW"/>
</dbReference>
<dbReference type="Gene3D" id="3.40.50.12780">
    <property type="entry name" value="N-terminal domain of ligase-like"/>
    <property type="match status" value="1"/>
</dbReference>
<sequence>MTGTGIRAALAADPGLGAGNVLHKLIEHGVPLDGPGVTFDTAVDAHPAGHALTLGELREAVAARAVWLSRQGIGPRDPVAVYVTSAADCFLHFMALTWLGAIPALMNPNLPGDVAAEYIRRLRAVGLLTDADHRRLLARADRGLELGFATEAVYDVAVTGAGDPAAAPRPYRHADDDPIAITHSSGTTRMPTAVTQTHGNLFVGTRLLRLRKPRARGTERILSALPAPHAAGIMAVNHALCNRSDLLYLSRPDDGPAVVDAIERWRPTGVFGFAVTWAELARIDLSQRAVDSVSLWYNTGDCAHEPHIRHLVAAGSYEKVTREGVHRVPGSMFVDGLGSSEMGHNAFHITHTPDTERYGRCVGRTHDFAEIKLLDPATGEEVPVGEVGLCGMKSPSLSPGYWNDSANTYRNRRNGYYLTGDLLYRDEEGYYYHVDRMVDAVDLGGGRWLYTAMSEERILKTCPDVLDCTVVAVPTEGGVVTDVLLTLHPWADPHDDWEPAVRGALTDAAAATLRSVLVIGDDRLVVGPTGKVRKFLMRQRYVTDSVAQDAPDPASDPDPASGTISGTASDAQESRPL</sequence>
<proteinExistence type="inferred from homology"/>
<keyword evidence="2 5" id="KW-0436">Ligase</keyword>